<evidence type="ECO:0000256" key="2">
    <source>
        <dbReference type="ARBA" id="ARBA00023287"/>
    </source>
</evidence>
<dbReference type="SUPFAM" id="SSF54523">
    <property type="entry name" value="Pili subunits"/>
    <property type="match status" value="1"/>
</dbReference>
<sequence length="151" mass="17718">MKERKRSLTDQRGFTFMELIIVLLLISSIGAIAYPKFDRFLKNRETEYFIRTFQKDIVHMQQKAINESRIYNLSIDNDKHLYEIRGNGSGYPTKRYFPKHIHFESFSMLLSVQFNQAGNISRAGTLYIHSANGSYKMVFQIGKGKFYVTKQ</sequence>
<dbReference type="Proteomes" id="UP001319060">
    <property type="component" value="Unassembled WGS sequence"/>
</dbReference>
<dbReference type="Pfam" id="PF07963">
    <property type="entry name" value="N_methyl"/>
    <property type="match status" value="1"/>
</dbReference>
<keyword evidence="3" id="KW-0812">Transmembrane</keyword>
<dbReference type="RefSeq" id="WP_188401885.1">
    <property type="nucleotide sequence ID" value="NZ_BMCE01000001.1"/>
</dbReference>
<dbReference type="NCBIfam" id="NF040982">
    <property type="entry name" value="ComGD"/>
    <property type="match status" value="1"/>
</dbReference>
<proteinExistence type="predicted"/>
<evidence type="ECO:0000256" key="1">
    <source>
        <dbReference type="ARBA" id="ARBA00004241"/>
    </source>
</evidence>
<evidence type="ECO:0000313" key="5">
    <source>
        <dbReference type="Proteomes" id="UP001319060"/>
    </source>
</evidence>
<dbReference type="InterPro" id="IPR045584">
    <property type="entry name" value="Pilin-like"/>
</dbReference>
<protein>
    <submittedName>
        <fullName evidence="4">Prepilin-type N-terminal cleavage/methylation domain-containing protein</fullName>
    </submittedName>
</protein>
<keyword evidence="3" id="KW-0472">Membrane</keyword>
<dbReference type="EMBL" id="JAFHKS010000044">
    <property type="protein sequence ID" value="MBN3547671.1"/>
    <property type="molecule type" value="Genomic_DNA"/>
</dbReference>
<keyword evidence="2" id="KW-0178">Competence</keyword>
<organism evidence="4 5">
    <name type="scientific">Fictibacillus barbaricus</name>
    <dbReference type="NCBI Taxonomy" id="182136"/>
    <lineage>
        <taxon>Bacteria</taxon>
        <taxon>Bacillati</taxon>
        <taxon>Bacillota</taxon>
        <taxon>Bacilli</taxon>
        <taxon>Bacillales</taxon>
        <taxon>Fictibacillaceae</taxon>
        <taxon>Fictibacillus</taxon>
    </lineage>
</organism>
<keyword evidence="5" id="KW-1185">Reference proteome</keyword>
<comment type="subcellular location">
    <subcellularLocation>
        <location evidence="1">Cell surface</location>
    </subcellularLocation>
</comment>
<evidence type="ECO:0000313" key="4">
    <source>
        <dbReference type="EMBL" id="MBN3547671.1"/>
    </source>
</evidence>
<accession>A0ABS2ZJP3</accession>
<dbReference type="PIRSF" id="PIRSF021292">
    <property type="entry name" value="Competence_ComGD"/>
    <property type="match status" value="1"/>
</dbReference>
<comment type="caution">
    <text evidence="4">The sequence shown here is derived from an EMBL/GenBank/DDBJ whole genome shotgun (WGS) entry which is preliminary data.</text>
</comment>
<keyword evidence="3" id="KW-1133">Transmembrane helix</keyword>
<dbReference type="InterPro" id="IPR016785">
    <property type="entry name" value="ComGD"/>
</dbReference>
<reference evidence="4 5" key="1">
    <citation type="submission" date="2021-01" db="EMBL/GenBank/DDBJ databases">
        <title>Genome Sequencing of Type Strains.</title>
        <authorList>
            <person name="Lemaire J.F."/>
            <person name="Inderbitzin P."/>
            <person name="Collins S.B."/>
            <person name="Wespe N."/>
            <person name="Knight-Connoni V."/>
        </authorList>
    </citation>
    <scope>NUCLEOTIDE SEQUENCE [LARGE SCALE GENOMIC DNA]</scope>
    <source>
        <strain evidence="4 5">DSM 14730</strain>
    </source>
</reference>
<name>A0ABS2ZJP3_9BACL</name>
<feature type="transmembrane region" description="Helical" evidence="3">
    <location>
        <begin position="12"/>
        <end position="34"/>
    </location>
</feature>
<dbReference type="InterPro" id="IPR012902">
    <property type="entry name" value="N_methyl_site"/>
</dbReference>
<gene>
    <name evidence="4" type="ORF">JYA64_20390</name>
</gene>
<dbReference type="NCBIfam" id="TIGR02532">
    <property type="entry name" value="IV_pilin_GFxxxE"/>
    <property type="match status" value="1"/>
</dbReference>
<evidence type="ECO:0000256" key="3">
    <source>
        <dbReference type="SAM" id="Phobius"/>
    </source>
</evidence>